<dbReference type="Pfam" id="PF00710">
    <property type="entry name" value="Asparaginase"/>
    <property type="match status" value="1"/>
</dbReference>
<evidence type="ECO:0000313" key="4">
    <source>
        <dbReference type="Proteomes" id="UP000053405"/>
    </source>
</evidence>
<dbReference type="eggNOG" id="COG0252">
    <property type="taxonomic scope" value="Bacteria"/>
</dbReference>
<dbReference type="InterPro" id="IPR040919">
    <property type="entry name" value="Asparaginase_C"/>
</dbReference>
<dbReference type="Pfam" id="PF17763">
    <property type="entry name" value="Asparaginase_C"/>
    <property type="match status" value="1"/>
</dbReference>
<dbReference type="Gene3D" id="3.40.50.1170">
    <property type="entry name" value="L-asparaginase, N-terminal domain"/>
    <property type="match status" value="1"/>
</dbReference>
<sequence length="378" mass="38063">MTLRYNTDAFQNVCAAVAAAHAEIPEVGVAFRGHIFRGPRVIKSNASEDNAFSLPNFASLAQVGINFELDTPVVLPGPVSDDVALSNPAVRTRAQERLSHIADHIGGTPVVPLPAFPAPFAASGSTAFIAEIVDALVSAGAKGIVLESCGEGNFPSGAPDSPEDGAVARALRAATQAGVAVVAATQVQAGTVNASAYASGAWLPWAGAIGIGDMTAIAAFTKTMVLLAEQGWGGNEWDAGTVRSLIGQSLVGECAVTDRVGELGRTRLLPGESLKALDGSATLTNHPARGPVLSGADGKALWEALAQAPASLPGTLVADGGSLRLISRDGTTLWEAAPGTSVAGLALRGSLVDGTFELVATAPGGGVAKTVFTAASQS</sequence>
<name>L7L8A9_9ACTN</name>
<feature type="domain" description="L-asparaginase N-terminal" evidence="1">
    <location>
        <begin position="5"/>
        <end position="70"/>
    </location>
</feature>
<keyword evidence="4" id="KW-1185">Reference proteome</keyword>
<gene>
    <name evidence="3" type="ORF">GOHSU_04_01370</name>
</gene>
<dbReference type="InterPro" id="IPR036152">
    <property type="entry name" value="Asp/glu_Ase-like_sf"/>
</dbReference>
<dbReference type="InterPro" id="IPR037152">
    <property type="entry name" value="L-asparaginase_N_sf"/>
</dbReference>
<dbReference type="PIRSF" id="PIRSF001220">
    <property type="entry name" value="L-ASNase_gatD"/>
    <property type="match status" value="1"/>
</dbReference>
<dbReference type="InterPro" id="IPR027474">
    <property type="entry name" value="L-asparaginase_N"/>
</dbReference>
<dbReference type="PROSITE" id="PS51732">
    <property type="entry name" value="ASN_GLN_ASE_3"/>
    <property type="match status" value="1"/>
</dbReference>
<dbReference type="EMBL" id="BANT01000004">
    <property type="protein sequence ID" value="GAC56268.1"/>
    <property type="molecule type" value="Genomic_DNA"/>
</dbReference>
<comment type="caution">
    <text evidence="3">The sequence shown here is derived from an EMBL/GenBank/DDBJ whole genome shotgun (WGS) entry which is preliminary data.</text>
</comment>
<dbReference type="AlphaFoldDB" id="L7L8A9"/>
<organism evidence="3 4">
    <name type="scientific">Gordonia hirsuta DSM 44140 = NBRC 16056</name>
    <dbReference type="NCBI Taxonomy" id="1121927"/>
    <lineage>
        <taxon>Bacteria</taxon>
        <taxon>Bacillati</taxon>
        <taxon>Actinomycetota</taxon>
        <taxon>Actinomycetes</taxon>
        <taxon>Mycobacteriales</taxon>
        <taxon>Gordoniaceae</taxon>
        <taxon>Gordonia</taxon>
    </lineage>
</organism>
<dbReference type="SMART" id="SM00870">
    <property type="entry name" value="Asparaginase"/>
    <property type="match status" value="1"/>
</dbReference>
<dbReference type="SUPFAM" id="SSF53774">
    <property type="entry name" value="Glutaminase/Asparaginase"/>
    <property type="match status" value="1"/>
</dbReference>
<feature type="domain" description="Asparaginase/glutaminase C-terminal" evidence="2">
    <location>
        <begin position="130"/>
        <end position="229"/>
    </location>
</feature>
<dbReference type="GO" id="GO:0004067">
    <property type="term" value="F:asparaginase activity"/>
    <property type="evidence" value="ECO:0007669"/>
    <property type="project" value="UniProtKB-UniRule"/>
</dbReference>
<dbReference type="InterPro" id="IPR027473">
    <property type="entry name" value="L-asparaginase_C"/>
</dbReference>
<dbReference type="Gene3D" id="3.40.50.40">
    <property type="match status" value="1"/>
</dbReference>
<dbReference type="InterPro" id="IPR006034">
    <property type="entry name" value="Asparaginase/glutaminase-like"/>
</dbReference>
<dbReference type="PANTHER" id="PTHR11707">
    <property type="entry name" value="L-ASPARAGINASE"/>
    <property type="match status" value="1"/>
</dbReference>
<evidence type="ECO:0000259" key="2">
    <source>
        <dbReference type="Pfam" id="PF17763"/>
    </source>
</evidence>
<protein>
    <submittedName>
        <fullName evidence="3">Putative asparaginase</fullName>
    </submittedName>
</protein>
<dbReference type="PANTHER" id="PTHR11707:SF28">
    <property type="entry name" value="60 KDA LYSOPHOSPHOLIPASE"/>
    <property type="match status" value="1"/>
</dbReference>
<dbReference type="PIRSF" id="PIRSF500176">
    <property type="entry name" value="L_ASNase"/>
    <property type="match status" value="1"/>
</dbReference>
<evidence type="ECO:0000259" key="1">
    <source>
        <dbReference type="Pfam" id="PF00710"/>
    </source>
</evidence>
<dbReference type="Proteomes" id="UP000053405">
    <property type="component" value="Unassembled WGS sequence"/>
</dbReference>
<reference evidence="3 4" key="1">
    <citation type="submission" date="2012-12" db="EMBL/GenBank/DDBJ databases">
        <title>Whole genome shotgun sequence of Gordonia hirsuta NBRC 16056.</title>
        <authorList>
            <person name="Isaki-Nakamura S."/>
            <person name="Hosoyama A."/>
            <person name="Tsuchikane K."/>
            <person name="Katsumata H."/>
            <person name="Baba S."/>
            <person name="Yamazaki S."/>
            <person name="Fujita N."/>
        </authorList>
    </citation>
    <scope>NUCLEOTIDE SEQUENCE [LARGE SCALE GENOMIC DNA]</scope>
    <source>
        <strain evidence="3 4">NBRC 16056</strain>
    </source>
</reference>
<dbReference type="STRING" id="1121927.GOHSU_04_01370"/>
<proteinExistence type="predicted"/>
<evidence type="ECO:0000313" key="3">
    <source>
        <dbReference type="EMBL" id="GAC56268.1"/>
    </source>
</evidence>
<accession>L7L8A9</accession>